<keyword evidence="1" id="KW-0812">Transmembrane</keyword>
<organism evidence="2 3">
    <name type="scientific">Pseudonocardia bannensis</name>
    <dbReference type="NCBI Taxonomy" id="630973"/>
    <lineage>
        <taxon>Bacteria</taxon>
        <taxon>Bacillati</taxon>
        <taxon>Actinomycetota</taxon>
        <taxon>Actinomycetes</taxon>
        <taxon>Pseudonocardiales</taxon>
        <taxon>Pseudonocardiaceae</taxon>
        <taxon>Pseudonocardia</taxon>
    </lineage>
</organism>
<feature type="transmembrane region" description="Helical" evidence="1">
    <location>
        <begin position="248"/>
        <end position="270"/>
    </location>
</feature>
<feature type="transmembrane region" description="Helical" evidence="1">
    <location>
        <begin position="170"/>
        <end position="194"/>
    </location>
</feature>
<keyword evidence="1" id="KW-0472">Membrane</keyword>
<keyword evidence="3" id="KW-1185">Reference proteome</keyword>
<proteinExistence type="predicted"/>
<dbReference type="SUPFAM" id="SSF50346">
    <property type="entry name" value="PRC-barrel domain"/>
    <property type="match status" value="1"/>
</dbReference>
<keyword evidence="1" id="KW-1133">Transmembrane helix</keyword>
<dbReference type="AlphaFoldDB" id="A0A848DF91"/>
<dbReference type="RefSeq" id="WP_169411134.1">
    <property type="nucleotide sequence ID" value="NZ_JAAXKZ010000015.1"/>
</dbReference>
<dbReference type="InterPro" id="IPR011033">
    <property type="entry name" value="PRC_barrel-like_sf"/>
</dbReference>
<dbReference type="EMBL" id="JAAXKZ010000015">
    <property type="protein sequence ID" value="NMH91256.1"/>
    <property type="molecule type" value="Genomic_DNA"/>
</dbReference>
<dbReference type="Proteomes" id="UP000586918">
    <property type="component" value="Unassembled WGS sequence"/>
</dbReference>
<reference evidence="2 3" key="1">
    <citation type="submission" date="2020-04" db="EMBL/GenBank/DDBJ databases">
        <authorList>
            <person name="Klaysubun C."/>
            <person name="Duangmal K."/>
            <person name="Lipun K."/>
        </authorList>
    </citation>
    <scope>NUCLEOTIDE SEQUENCE [LARGE SCALE GENOMIC DNA]</scope>
    <source>
        <strain evidence="2 3">DSM 45300</strain>
    </source>
</reference>
<evidence type="ECO:0000313" key="3">
    <source>
        <dbReference type="Proteomes" id="UP000586918"/>
    </source>
</evidence>
<comment type="caution">
    <text evidence="2">The sequence shown here is derived from an EMBL/GenBank/DDBJ whole genome shotgun (WGS) entry which is preliminary data.</text>
</comment>
<feature type="transmembrane region" description="Helical" evidence="1">
    <location>
        <begin position="125"/>
        <end position="150"/>
    </location>
</feature>
<feature type="transmembrane region" description="Helical" evidence="1">
    <location>
        <begin position="206"/>
        <end position="228"/>
    </location>
</feature>
<evidence type="ECO:0000313" key="2">
    <source>
        <dbReference type="EMBL" id="NMH91256.1"/>
    </source>
</evidence>
<evidence type="ECO:0000256" key="1">
    <source>
        <dbReference type="SAM" id="Phobius"/>
    </source>
</evidence>
<name>A0A848DF91_9PSEU</name>
<gene>
    <name evidence="2" type="ORF">HF519_06555</name>
</gene>
<accession>A0A848DF91</accession>
<protein>
    <submittedName>
        <fullName evidence="2">Uncharacterized protein</fullName>
    </submittedName>
</protein>
<sequence>MTTAGHETESWIGRTVHGRGGVKLGRLTRVFPSDGGGPPTWGVVKSRRGGGRLVPLDGAAAHGERGVAVPVDRGAFRTAPVAPDGEPTAQVRSDLDRHYAERGALAAAHERQHERFGGLKAGASFFGWLVAVGLTVLLGAAVAGVAAAAGVSLDLASSPAQAAGPPPETVGLIGGALLLAVLALSYFGGGYVAGRLARFDGARNGFGVWALGLLVTAALTAVGAIAGARYNLLEQIQVPAMSIPTTALTIGGVVTLTAVTLASLAAAVLGGKAGERYHRKVERAATIVE</sequence>